<dbReference type="PANTHER" id="PTHR46148">
    <property type="entry name" value="CHROMO DOMAIN-CONTAINING PROTEIN"/>
    <property type="match status" value="1"/>
</dbReference>
<accession>A0A5B6WTH2</accession>
<dbReference type="PANTHER" id="PTHR46148:SF44">
    <property type="entry name" value="GAG-POL POLYPROTEIN"/>
    <property type="match status" value="1"/>
</dbReference>
<keyword evidence="3" id="KW-1185">Reference proteome</keyword>
<evidence type="ECO:0000313" key="3">
    <source>
        <dbReference type="Proteomes" id="UP000325315"/>
    </source>
</evidence>
<dbReference type="InterPro" id="IPR056924">
    <property type="entry name" value="SH3_Tf2-1"/>
</dbReference>
<evidence type="ECO:0000259" key="1">
    <source>
        <dbReference type="PROSITE" id="PS50994"/>
    </source>
</evidence>
<sequence length="187" mass="21867">MDFISGLPLSPKKKDAIWVAVDRLTKSVHFMLVRIDFSLDILAELYISEIVRLHGVLVSIILDRDPSFTSRFWKKLQEALGTQLQFSTAFHPQKDGPIAYRLALPLELEKIHNVFHVLMLRRYRSDPSHVISSTKIEIQPDMMYNEEPIRAREIKELRNTSIALVKVLWQHYGVKEAKWELEEAMRK</sequence>
<dbReference type="SUPFAM" id="SSF53098">
    <property type="entry name" value="Ribonuclease H-like"/>
    <property type="match status" value="1"/>
</dbReference>
<proteinExistence type="predicted"/>
<organism evidence="2 3">
    <name type="scientific">Gossypium australe</name>
    <dbReference type="NCBI Taxonomy" id="47621"/>
    <lineage>
        <taxon>Eukaryota</taxon>
        <taxon>Viridiplantae</taxon>
        <taxon>Streptophyta</taxon>
        <taxon>Embryophyta</taxon>
        <taxon>Tracheophyta</taxon>
        <taxon>Spermatophyta</taxon>
        <taxon>Magnoliopsida</taxon>
        <taxon>eudicotyledons</taxon>
        <taxon>Gunneridae</taxon>
        <taxon>Pentapetalae</taxon>
        <taxon>rosids</taxon>
        <taxon>malvids</taxon>
        <taxon>Malvales</taxon>
        <taxon>Malvaceae</taxon>
        <taxon>Malvoideae</taxon>
        <taxon>Gossypium</taxon>
    </lineage>
</organism>
<reference evidence="3" key="1">
    <citation type="journal article" date="2019" name="Plant Biotechnol. J.">
        <title>Genome sequencing of the Australian wild diploid species Gossypium australe highlights disease resistance and delayed gland morphogenesis.</title>
        <authorList>
            <person name="Cai Y."/>
            <person name="Cai X."/>
            <person name="Wang Q."/>
            <person name="Wang P."/>
            <person name="Zhang Y."/>
            <person name="Cai C."/>
            <person name="Xu Y."/>
            <person name="Wang K."/>
            <person name="Zhou Z."/>
            <person name="Wang C."/>
            <person name="Geng S."/>
            <person name="Li B."/>
            <person name="Dong Q."/>
            <person name="Hou Y."/>
            <person name="Wang H."/>
            <person name="Ai P."/>
            <person name="Liu Z."/>
            <person name="Yi F."/>
            <person name="Sun M."/>
            <person name="An G."/>
            <person name="Cheng J."/>
            <person name="Zhang Y."/>
            <person name="Shi Q."/>
            <person name="Xie Y."/>
            <person name="Shi X."/>
            <person name="Chang Y."/>
            <person name="Huang F."/>
            <person name="Chen Y."/>
            <person name="Hong S."/>
            <person name="Mi L."/>
            <person name="Sun Q."/>
            <person name="Zhang L."/>
            <person name="Zhou B."/>
            <person name="Peng R."/>
            <person name="Zhang X."/>
            <person name="Liu F."/>
        </authorList>
    </citation>
    <scope>NUCLEOTIDE SEQUENCE [LARGE SCALE GENOMIC DNA]</scope>
    <source>
        <strain evidence="3">cv. PA1801</strain>
    </source>
</reference>
<dbReference type="Proteomes" id="UP000325315">
    <property type="component" value="Unassembled WGS sequence"/>
</dbReference>
<comment type="caution">
    <text evidence="2">The sequence shown here is derived from an EMBL/GenBank/DDBJ whole genome shotgun (WGS) entry which is preliminary data.</text>
</comment>
<dbReference type="Gene3D" id="3.30.420.10">
    <property type="entry name" value="Ribonuclease H-like superfamily/Ribonuclease H"/>
    <property type="match status" value="1"/>
</dbReference>
<evidence type="ECO:0000313" key="2">
    <source>
        <dbReference type="EMBL" id="KAA3485200.1"/>
    </source>
</evidence>
<dbReference type="OrthoDB" id="1000448at2759"/>
<dbReference type="InterPro" id="IPR036397">
    <property type="entry name" value="RNaseH_sf"/>
</dbReference>
<name>A0A5B6WTH2_9ROSI</name>
<feature type="domain" description="Integrase catalytic" evidence="1">
    <location>
        <begin position="1"/>
        <end position="98"/>
    </location>
</feature>
<dbReference type="Pfam" id="PF24626">
    <property type="entry name" value="SH3_Tf2-1"/>
    <property type="match status" value="1"/>
</dbReference>
<dbReference type="InterPro" id="IPR001584">
    <property type="entry name" value="Integrase_cat-core"/>
</dbReference>
<dbReference type="InterPro" id="IPR012337">
    <property type="entry name" value="RNaseH-like_sf"/>
</dbReference>
<dbReference type="AlphaFoldDB" id="A0A5B6WTH2"/>
<dbReference type="PROSITE" id="PS50994">
    <property type="entry name" value="INTEGRASE"/>
    <property type="match status" value="1"/>
</dbReference>
<protein>
    <submittedName>
        <fullName evidence="2">Integrase</fullName>
    </submittedName>
</protein>
<gene>
    <name evidence="2" type="ORF">EPI10_007215</name>
</gene>
<dbReference type="GO" id="GO:0003676">
    <property type="term" value="F:nucleic acid binding"/>
    <property type="evidence" value="ECO:0007669"/>
    <property type="project" value="InterPro"/>
</dbReference>
<dbReference type="EMBL" id="SMMG02000002">
    <property type="protein sequence ID" value="KAA3485200.1"/>
    <property type="molecule type" value="Genomic_DNA"/>
</dbReference>
<dbReference type="GO" id="GO:0015074">
    <property type="term" value="P:DNA integration"/>
    <property type="evidence" value="ECO:0007669"/>
    <property type="project" value="InterPro"/>
</dbReference>